<dbReference type="InterPro" id="IPR036388">
    <property type="entry name" value="WH-like_DNA-bd_sf"/>
</dbReference>
<organism evidence="5 6">
    <name type="scientific">Nonomuraea jiangxiensis</name>
    <dbReference type="NCBI Taxonomy" id="633440"/>
    <lineage>
        <taxon>Bacteria</taxon>
        <taxon>Bacillati</taxon>
        <taxon>Actinomycetota</taxon>
        <taxon>Actinomycetes</taxon>
        <taxon>Streptosporangiales</taxon>
        <taxon>Streptosporangiaceae</taxon>
        <taxon>Nonomuraea</taxon>
    </lineage>
</organism>
<keyword evidence="2 5" id="KW-0238">DNA-binding</keyword>
<dbReference type="Pfam" id="PF13280">
    <property type="entry name" value="WYL"/>
    <property type="match status" value="1"/>
</dbReference>
<dbReference type="PANTHER" id="PTHR34580:SF3">
    <property type="entry name" value="PROTEIN PAFB"/>
    <property type="match status" value="1"/>
</dbReference>
<dbReference type="Pfam" id="PF08279">
    <property type="entry name" value="HTH_11"/>
    <property type="match status" value="1"/>
</dbReference>
<evidence type="ECO:0000256" key="3">
    <source>
        <dbReference type="ARBA" id="ARBA00023163"/>
    </source>
</evidence>
<dbReference type="PROSITE" id="PS51000">
    <property type="entry name" value="HTH_DEOR_2"/>
    <property type="match status" value="1"/>
</dbReference>
<keyword evidence="3" id="KW-0804">Transcription</keyword>
<evidence type="ECO:0000256" key="1">
    <source>
        <dbReference type="ARBA" id="ARBA00023015"/>
    </source>
</evidence>
<dbReference type="PROSITE" id="PS52050">
    <property type="entry name" value="WYL"/>
    <property type="match status" value="1"/>
</dbReference>
<proteinExistence type="predicted"/>
<dbReference type="EMBL" id="FNDJ01000023">
    <property type="protein sequence ID" value="SDL22077.1"/>
    <property type="molecule type" value="Genomic_DNA"/>
</dbReference>
<evidence type="ECO:0000313" key="5">
    <source>
        <dbReference type="EMBL" id="SDL22077.1"/>
    </source>
</evidence>
<dbReference type="AlphaFoldDB" id="A0A1G9IA31"/>
<dbReference type="Proteomes" id="UP000199202">
    <property type="component" value="Unassembled WGS sequence"/>
</dbReference>
<reference evidence="5 6" key="1">
    <citation type="submission" date="2016-10" db="EMBL/GenBank/DDBJ databases">
        <authorList>
            <person name="de Groot N.N."/>
        </authorList>
    </citation>
    <scope>NUCLEOTIDE SEQUENCE [LARGE SCALE GENOMIC DNA]</scope>
    <source>
        <strain evidence="5 6">CGMCC 4.6533</strain>
    </source>
</reference>
<keyword evidence="6" id="KW-1185">Reference proteome</keyword>
<evidence type="ECO:0000256" key="2">
    <source>
        <dbReference type="ARBA" id="ARBA00023125"/>
    </source>
</evidence>
<gene>
    <name evidence="5" type="ORF">SAMN05421869_123124</name>
</gene>
<protein>
    <submittedName>
        <fullName evidence="5">Predicted DNA-binding transcriptional regulator YafY, contains an HTH and WYL domains</fullName>
    </submittedName>
</protein>
<dbReference type="InterPro" id="IPR026881">
    <property type="entry name" value="WYL_dom"/>
</dbReference>
<dbReference type="InterPro" id="IPR051534">
    <property type="entry name" value="CBASS_pafABC_assoc_protein"/>
</dbReference>
<dbReference type="InterPro" id="IPR013196">
    <property type="entry name" value="HTH_11"/>
</dbReference>
<evidence type="ECO:0000259" key="4">
    <source>
        <dbReference type="PROSITE" id="PS51000"/>
    </source>
</evidence>
<dbReference type="STRING" id="633440.SAMN05421869_123124"/>
<dbReference type="PANTHER" id="PTHR34580">
    <property type="match status" value="1"/>
</dbReference>
<dbReference type="InterPro" id="IPR001034">
    <property type="entry name" value="DeoR_HTH"/>
</dbReference>
<evidence type="ECO:0000313" key="6">
    <source>
        <dbReference type="Proteomes" id="UP000199202"/>
    </source>
</evidence>
<dbReference type="InterPro" id="IPR036390">
    <property type="entry name" value="WH_DNA-bd_sf"/>
</dbReference>
<name>A0A1G9IA31_9ACTN</name>
<keyword evidence="1" id="KW-0805">Transcription regulation</keyword>
<dbReference type="InterPro" id="IPR018356">
    <property type="entry name" value="Tscrpt_reg_HTH_DeoR_CS"/>
</dbReference>
<feature type="domain" description="HTH deoR-type" evidence="4">
    <location>
        <begin position="7"/>
        <end position="62"/>
    </location>
</feature>
<dbReference type="Gene3D" id="1.10.10.10">
    <property type="entry name" value="Winged helix-like DNA-binding domain superfamily/Winged helix DNA-binding domain"/>
    <property type="match status" value="1"/>
</dbReference>
<dbReference type="GO" id="GO:0003700">
    <property type="term" value="F:DNA-binding transcription factor activity"/>
    <property type="evidence" value="ECO:0007669"/>
    <property type="project" value="InterPro"/>
</dbReference>
<accession>A0A1G9IA31</accession>
<dbReference type="PROSITE" id="PS00894">
    <property type="entry name" value="HTH_DEOR_1"/>
    <property type="match status" value="1"/>
</dbReference>
<dbReference type="SUPFAM" id="SSF46785">
    <property type="entry name" value="Winged helix' DNA-binding domain"/>
    <property type="match status" value="1"/>
</dbReference>
<sequence>MGSMLETSARLLRLLSLLQTHRDWSGAELAERLGVTMRTVRRDVDRLRELGYPVHATAGTPGYRLGAGSDLPPLLLDDDEAVAVAVGLRTAAGGTVAGIEETSVRALAKLERVLPSRLRHRVHALQSMTVPMTGAAVPVDPEVLTAIAAACRDHEGLRFDYRSHEGQESRRSAEPHRLVHSGRRWYLVGWDIDKEDWRTYRVDRLRLRTPNGPRFVPRDPPDEDLAAYMSRALSSAPYRYQARFTMHAPAEVVAGHMPPTTGTVEPVDAETCVLQCGANNLDEIVVWIALMDIGFEVHDPPELVERIGVMADRLRAASGTVGDVGRPPG</sequence>
<dbReference type="GO" id="GO:0003677">
    <property type="term" value="F:DNA binding"/>
    <property type="evidence" value="ECO:0007669"/>
    <property type="project" value="UniProtKB-KW"/>
</dbReference>